<accession>A0A6J8C4A3</accession>
<gene>
    <name evidence="3" type="ORF">MCOR_25098</name>
</gene>
<evidence type="ECO:0000259" key="2">
    <source>
        <dbReference type="PROSITE" id="PS00028"/>
    </source>
</evidence>
<evidence type="ECO:0000256" key="1">
    <source>
        <dbReference type="SAM" id="MobiDB-lite"/>
    </source>
</evidence>
<protein>
    <recommendedName>
        <fullName evidence="2">C2H2-type domain-containing protein</fullName>
    </recommendedName>
</protein>
<proteinExistence type="predicted"/>
<dbReference type="Proteomes" id="UP000507470">
    <property type="component" value="Unassembled WGS sequence"/>
</dbReference>
<name>A0A6J8C4A3_MYTCO</name>
<evidence type="ECO:0000313" key="4">
    <source>
        <dbReference type="Proteomes" id="UP000507470"/>
    </source>
</evidence>
<dbReference type="OrthoDB" id="6058136at2759"/>
<dbReference type="InterPro" id="IPR013087">
    <property type="entry name" value="Znf_C2H2_type"/>
</dbReference>
<feature type="compositionally biased region" description="Polar residues" evidence="1">
    <location>
        <begin position="16"/>
        <end position="25"/>
    </location>
</feature>
<feature type="domain" description="C2H2-type" evidence="2">
    <location>
        <begin position="51"/>
        <end position="72"/>
    </location>
</feature>
<organism evidence="3 4">
    <name type="scientific">Mytilus coruscus</name>
    <name type="common">Sea mussel</name>
    <dbReference type="NCBI Taxonomy" id="42192"/>
    <lineage>
        <taxon>Eukaryota</taxon>
        <taxon>Metazoa</taxon>
        <taxon>Spiralia</taxon>
        <taxon>Lophotrochozoa</taxon>
        <taxon>Mollusca</taxon>
        <taxon>Bivalvia</taxon>
        <taxon>Autobranchia</taxon>
        <taxon>Pteriomorphia</taxon>
        <taxon>Mytilida</taxon>
        <taxon>Mytiloidea</taxon>
        <taxon>Mytilidae</taxon>
        <taxon>Mytilinae</taxon>
        <taxon>Mytilus</taxon>
    </lineage>
</organism>
<sequence>MKPVVKPPTACEYTEYDTNNSNSDVSGDDTCTKPKNPKTSSGQGDQTYYTCPECKKQLKTIAGFCGHVKNQHNIDAKASENKTLTSVPKSEKKHFYFSGNDFDTIFPAAFSSTLSNIENDPFLLKDDISVICKFASSSETIRSIFGNRFKTIFVTSSTNLTTTSDREQLFRQLHSLRSDHTLQEEITGLCPTFTPTVVNLFIQLFIEDIIGELFVQQIKVVKHASDTQQSNLSTNDQSILYYIAGFIIKALKKRYSCVSTNKSSIVSKLLNSTNNTTFVNTYGKWFTKQDRGGLQKPCDTFFFLVRELETIVRKSISPPYSASSLSLQPLKELFMESFMVKYYTDIMFKGETCDTMSSITEDIIHLFLTFRGYAFTRIERNKISNSSKALSGLRRALKEKSF</sequence>
<reference evidence="3 4" key="1">
    <citation type="submission" date="2020-06" db="EMBL/GenBank/DDBJ databases">
        <authorList>
            <person name="Li R."/>
            <person name="Bekaert M."/>
        </authorList>
    </citation>
    <scope>NUCLEOTIDE SEQUENCE [LARGE SCALE GENOMIC DNA]</scope>
    <source>
        <strain evidence="4">wild</strain>
    </source>
</reference>
<dbReference type="PROSITE" id="PS00028">
    <property type="entry name" value="ZINC_FINGER_C2H2_1"/>
    <property type="match status" value="1"/>
</dbReference>
<dbReference type="AlphaFoldDB" id="A0A6J8C4A3"/>
<keyword evidence="4" id="KW-1185">Reference proteome</keyword>
<feature type="region of interest" description="Disordered" evidence="1">
    <location>
        <begin position="1"/>
        <end position="45"/>
    </location>
</feature>
<evidence type="ECO:0000313" key="3">
    <source>
        <dbReference type="EMBL" id="CAC5389969.1"/>
    </source>
</evidence>
<dbReference type="EMBL" id="CACVKT020004420">
    <property type="protein sequence ID" value="CAC5389969.1"/>
    <property type="molecule type" value="Genomic_DNA"/>
</dbReference>